<reference evidence="4 5" key="1">
    <citation type="journal article" date="2010" name="J. Bacteriol.">
        <title>Complete genome sequence of the aerobic facultative methanotroph Methylocella silvestris BL2.</title>
        <authorList>
            <person name="Chen Y."/>
            <person name="Crombie A."/>
            <person name="Rahman M.T."/>
            <person name="Dedysh S.N."/>
            <person name="Liesack W."/>
            <person name="Stott M.B."/>
            <person name="Alam M."/>
            <person name="Theisen A.R."/>
            <person name="Murrell J.C."/>
            <person name="Dunfield P.F."/>
        </authorList>
    </citation>
    <scope>NUCLEOTIDE SEQUENCE [LARGE SCALE GENOMIC DNA]</scope>
    <source>
        <strain evidence="5">DSM 15510 / CIP 108128 / LMG 27833 / NCIMB 13906 / BL2</strain>
    </source>
</reference>
<dbReference type="eggNOG" id="COG0300">
    <property type="taxonomic scope" value="Bacteria"/>
</dbReference>
<keyword evidence="5" id="KW-1185">Reference proteome</keyword>
<protein>
    <submittedName>
        <fullName evidence="4">Short-chain dehydrogenase/reductase SDR</fullName>
    </submittedName>
</protein>
<dbReference type="STRING" id="395965.Msil_0380"/>
<gene>
    <name evidence="4" type="ordered locus">Msil_0380</name>
</gene>
<dbReference type="PIRSF" id="PIRSF000126">
    <property type="entry name" value="11-beta-HSD1"/>
    <property type="match status" value="1"/>
</dbReference>
<evidence type="ECO:0000256" key="1">
    <source>
        <dbReference type="ARBA" id="ARBA00006484"/>
    </source>
</evidence>
<dbReference type="HOGENOM" id="CLU_010194_2_1_5"/>
<dbReference type="Proteomes" id="UP000002257">
    <property type="component" value="Chromosome"/>
</dbReference>
<name>B8EQT4_METSB</name>
<comment type="similarity">
    <text evidence="1 3">Belongs to the short-chain dehydrogenases/reductases (SDR) family.</text>
</comment>
<dbReference type="PRINTS" id="PR00080">
    <property type="entry name" value="SDRFAMILY"/>
</dbReference>
<evidence type="ECO:0000256" key="2">
    <source>
        <dbReference type="ARBA" id="ARBA00023002"/>
    </source>
</evidence>
<dbReference type="InterPro" id="IPR002347">
    <property type="entry name" value="SDR_fam"/>
</dbReference>
<dbReference type="OrthoDB" id="9810734at2"/>
<dbReference type="SUPFAM" id="SSF51735">
    <property type="entry name" value="NAD(P)-binding Rossmann-fold domains"/>
    <property type="match status" value="1"/>
</dbReference>
<dbReference type="Pfam" id="PF00106">
    <property type="entry name" value="adh_short"/>
    <property type="match status" value="1"/>
</dbReference>
<proteinExistence type="inferred from homology"/>
<dbReference type="PANTHER" id="PTHR43086:SF3">
    <property type="entry name" value="NADP-DEPENDENT 3-HYDROXY ACID DEHYDROGENASE YDFG"/>
    <property type="match status" value="1"/>
</dbReference>
<dbReference type="RefSeq" id="WP_012589425.1">
    <property type="nucleotide sequence ID" value="NC_011666.1"/>
</dbReference>
<accession>B8EQT4</accession>
<organism evidence="4 5">
    <name type="scientific">Methylocella silvestris (strain DSM 15510 / CIP 108128 / LMG 27833 / NCIMB 13906 / BL2)</name>
    <dbReference type="NCBI Taxonomy" id="395965"/>
    <lineage>
        <taxon>Bacteria</taxon>
        <taxon>Pseudomonadati</taxon>
        <taxon>Pseudomonadota</taxon>
        <taxon>Alphaproteobacteria</taxon>
        <taxon>Hyphomicrobiales</taxon>
        <taxon>Beijerinckiaceae</taxon>
        <taxon>Methylocella</taxon>
    </lineage>
</organism>
<dbReference type="PRINTS" id="PR00081">
    <property type="entry name" value="GDHRDH"/>
</dbReference>
<dbReference type="KEGG" id="msl:Msil_0380"/>
<dbReference type="PANTHER" id="PTHR43086">
    <property type="entry name" value="VERY-LONG-CHAIN 3-OXOOACYL-COA REDUCTASE"/>
    <property type="match status" value="1"/>
</dbReference>
<dbReference type="AlphaFoldDB" id="B8EQT4"/>
<sequence length="265" mass="28037">MSRSSLGTALVTGASSGIGATYADRLAKRGYDLLLVARDAARLNTLAEKLAATYGIKAEALQADLTNRGEVRKVEKRLREDDAITLLVNNAGISSRTTILEGDIDYLDTMIELNVVAVNRLCVAAAQTFAKRGRGGIINIASVTALLAERFHGVYSGTKAFVLNLTQAINTEVAGKGVKVQAVLPGLTRTEIFERSGRSIDDFPPSMVMDAGDMVDASLAGFDQGELVTIPSLPNAADWSAFDAARTALAPNLSHNVPAPRYGVS</sequence>
<dbReference type="Gene3D" id="3.40.50.720">
    <property type="entry name" value="NAD(P)-binding Rossmann-like Domain"/>
    <property type="match status" value="1"/>
</dbReference>
<evidence type="ECO:0000313" key="4">
    <source>
        <dbReference type="EMBL" id="ACK49355.1"/>
    </source>
</evidence>
<dbReference type="InterPro" id="IPR036291">
    <property type="entry name" value="NAD(P)-bd_dom_sf"/>
</dbReference>
<keyword evidence="2" id="KW-0560">Oxidoreductase</keyword>
<dbReference type="CDD" id="cd05233">
    <property type="entry name" value="SDR_c"/>
    <property type="match status" value="1"/>
</dbReference>
<dbReference type="GO" id="GO:0016491">
    <property type="term" value="F:oxidoreductase activity"/>
    <property type="evidence" value="ECO:0007669"/>
    <property type="project" value="UniProtKB-KW"/>
</dbReference>
<evidence type="ECO:0000256" key="3">
    <source>
        <dbReference type="RuleBase" id="RU000363"/>
    </source>
</evidence>
<evidence type="ECO:0000313" key="5">
    <source>
        <dbReference type="Proteomes" id="UP000002257"/>
    </source>
</evidence>
<dbReference type="EMBL" id="CP001280">
    <property type="protein sequence ID" value="ACK49355.1"/>
    <property type="molecule type" value="Genomic_DNA"/>
</dbReference>